<dbReference type="SUPFAM" id="SSF52047">
    <property type="entry name" value="RNI-like"/>
    <property type="match status" value="1"/>
</dbReference>
<feature type="compositionally biased region" description="Acidic residues" evidence="1">
    <location>
        <begin position="71"/>
        <end position="87"/>
    </location>
</feature>
<proteinExistence type="predicted"/>
<evidence type="ECO:0000313" key="3">
    <source>
        <dbReference type="Proteomes" id="UP000813824"/>
    </source>
</evidence>
<accession>A0A8K0UKG4</accession>
<protein>
    <recommendedName>
        <fullName evidence="4">F-box domain-containing protein</fullName>
    </recommendedName>
</protein>
<name>A0A8K0UKG4_9AGAR</name>
<keyword evidence="3" id="KW-1185">Reference proteome</keyword>
<feature type="region of interest" description="Disordered" evidence="1">
    <location>
        <begin position="57"/>
        <end position="93"/>
    </location>
</feature>
<organism evidence="2 3">
    <name type="scientific">Cristinia sonorae</name>
    <dbReference type="NCBI Taxonomy" id="1940300"/>
    <lineage>
        <taxon>Eukaryota</taxon>
        <taxon>Fungi</taxon>
        <taxon>Dikarya</taxon>
        <taxon>Basidiomycota</taxon>
        <taxon>Agaricomycotina</taxon>
        <taxon>Agaricomycetes</taxon>
        <taxon>Agaricomycetidae</taxon>
        <taxon>Agaricales</taxon>
        <taxon>Pleurotineae</taxon>
        <taxon>Stephanosporaceae</taxon>
        <taxon>Cristinia</taxon>
    </lineage>
</organism>
<evidence type="ECO:0000313" key="2">
    <source>
        <dbReference type="EMBL" id="KAH8093098.1"/>
    </source>
</evidence>
<dbReference type="AlphaFoldDB" id="A0A8K0UKG4"/>
<evidence type="ECO:0000256" key="1">
    <source>
        <dbReference type="SAM" id="MobiDB-lite"/>
    </source>
</evidence>
<feature type="compositionally biased region" description="Acidic residues" evidence="1">
    <location>
        <begin position="535"/>
        <end position="558"/>
    </location>
</feature>
<comment type="caution">
    <text evidence="2">The sequence shown here is derived from an EMBL/GenBank/DDBJ whole genome shotgun (WGS) entry which is preliminary data.</text>
</comment>
<reference evidence="2" key="1">
    <citation type="journal article" date="2021" name="New Phytol.">
        <title>Evolutionary innovations through gain and loss of genes in the ectomycorrhizal Boletales.</title>
        <authorList>
            <person name="Wu G."/>
            <person name="Miyauchi S."/>
            <person name="Morin E."/>
            <person name="Kuo A."/>
            <person name="Drula E."/>
            <person name="Varga T."/>
            <person name="Kohler A."/>
            <person name="Feng B."/>
            <person name="Cao Y."/>
            <person name="Lipzen A."/>
            <person name="Daum C."/>
            <person name="Hundley H."/>
            <person name="Pangilinan J."/>
            <person name="Johnson J."/>
            <person name="Barry K."/>
            <person name="LaButti K."/>
            <person name="Ng V."/>
            <person name="Ahrendt S."/>
            <person name="Min B."/>
            <person name="Choi I.G."/>
            <person name="Park H."/>
            <person name="Plett J.M."/>
            <person name="Magnuson J."/>
            <person name="Spatafora J.W."/>
            <person name="Nagy L.G."/>
            <person name="Henrissat B."/>
            <person name="Grigoriev I.V."/>
            <person name="Yang Z.L."/>
            <person name="Xu J."/>
            <person name="Martin F.M."/>
        </authorList>
    </citation>
    <scope>NUCLEOTIDE SEQUENCE</scope>
    <source>
        <strain evidence="2">KKN 215</strain>
    </source>
</reference>
<feature type="region of interest" description="Disordered" evidence="1">
    <location>
        <begin position="532"/>
        <end position="558"/>
    </location>
</feature>
<sequence>MAPSCSAKPKFARGPPLIPPKDRCIINTLPTELLSHIFVLGLELVDKDVWDIEAHLNEEGEESIPQNNGDPDCEDVESDSKDEDEEVQGGTEPEPDWQILVSAVCRRWREVALEIPQLWSKVIFTEKSSLEKAYTYLRRTKGAPLKICIDFTNDSDESHKIWPPMISDEDYLMARTKGIISIITTHMKRVAILEVMVKFWRHMSVLLAFLGSCDGAPMLEVLRLSRHELEDEDDIREDGHPLSPIPESDKQQDFLLFKGDLPRLRHVALWGVHVDWEKSLFLKNLTMLELSYHEADLAPSFKAFARILRSSPNLNALTILQSGPRGGPIEWLESVTGRTNDVDADLGMQIDLPNVKTFVLASVDRQYAIDLMDCLVLTGLYSLTLDFGEGDSTEFISSLIKPHRVTGKSILSTLTHVRLGGLGVCKKQVLDDMAFAMQNITSLYIEYRHLGDATWYDFLIPPLGRKVHFPCLEELHSIGLPGFKLVELVRARKVAGVPLQQLFVGIGAYMDEDEEQWLKEKSGLKTFELFAHSDDSDEEESYDGTVILDEEDMDSDDD</sequence>
<dbReference type="EMBL" id="JAEVFJ010000030">
    <property type="protein sequence ID" value="KAH8093098.1"/>
    <property type="molecule type" value="Genomic_DNA"/>
</dbReference>
<evidence type="ECO:0008006" key="4">
    <source>
        <dbReference type="Google" id="ProtNLM"/>
    </source>
</evidence>
<dbReference type="Proteomes" id="UP000813824">
    <property type="component" value="Unassembled WGS sequence"/>
</dbReference>
<gene>
    <name evidence="2" type="ORF">BXZ70DRAFT_950085</name>
</gene>
<dbReference type="OrthoDB" id="3341212at2759"/>